<evidence type="ECO:0000313" key="4">
    <source>
        <dbReference type="Proteomes" id="UP000030762"/>
    </source>
</evidence>
<protein>
    <recommendedName>
        <fullName evidence="2">B30.2/SPRY domain-containing protein</fullName>
    </recommendedName>
</protein>
<dbReference type="PROSITE" id="PS50188">
    <property type="entry name" value="B302_SPRY"/>
    <property type="match status" value="1"/>
</dbReference>
<dbReference type="Proteomes" id="UP000030762">
    <property type="component" value="Unassembled WGS sequence"/>
</dbReference>
<dbReference type="InterPro" id="IPR001870">
    <property type="entry name" value="B30.2/SPRY"/>
</dbReference>
<reference evidence="3 4" key="1">
    <citation type="submission" date="2012-04" db="EMBL/GenBank/DDBJ databases">
        <title>The Genome Sequence of Saprolegnia declina VS20.</title>
        <authorList>
            <consortium name="The Broad Institute Genome Sequencing Platform"/>
            <person name="Russ C."/>
            <person name="Nusbaum C."/>
            <person name="Tyler B."/>
            <person name="van West P."/>
            <person name="Dieguez-Uribeondo J."/>
            <person name="de Bruijn I."/>
            <person name="Tripathy S."/>
            <person name="Jiang R."/>
            <person name="Young S.K."/>
            <person name="Zeng Q."/>
            <person name="Gargeya S."/>
            <person name="Fitzgerald M."/>
            <person name="Haas B."/>
            <person name="Abouelleil A."/>
            <person name="Alvarado L."/>
            <person name="Arachchi H.M."/>
            <person name="Berlin A."/>
            <person name="Chapman S.B."/>
            <person name="Goldberg J."/>
            <person name="Griggs A."/>
            <person name="Gujja S."/>
            <person name="Hansen M."/>
            <person name="Howarth C."/>
            <person name="Imamovic A."/>
            <person name="Larimer J."/>
            <person name="McCowen C."/>
            <person name="Montmayeur A."/>
            <person name="Murphy C."/>
            <person name="Neiman D."/>
            <person name="Pearson M."/>
            <person name="Priest M."/>
            <person name="Roberts A."/>
            <person name="Saif S."/>
            <person name="Shea T."/>
            <person name="Sisk P."/>
            <person name="Sykes S."/>
            <person name="Wortman J."/>
            <person name="Nusbaum C."/>
            <person name="Birren B."/>
        </authorList>
    </citation>
    <scope>NUCLEOTIDE SEQUENCE [LARGE SCALE GENOMIC DNA]</scope>
    <source>
        <strain evidence="3 4">VS20</strain>
    </source>
</reference>
<dbReference type="InterPro" id="IPR013320">
    <property type="entry name" value="ConA-like_dom_sf"/>
</dbReference>
<dbReference type="Gene3D" id="2.60.120.920">
    <property type="match status" value="1"/>
</dbReference>
<dbReference type="CDD" id="cd11709">
    <property type="entry name" value="SPRY"/>
    <property type="match status" value="1"/>
</dbReference>
<dbReference type="OMA" id="THEPDFW"/>
<dbReference type="EMBL" id="JH767135">
    <property type="protein sequence ID" value="EQC40794.1"/>
    <property type="molecule type" value="Genomic_DNA"/>
</dbReference>
<dbReference type="InParanoid" id="T0QRM7"/>
<proteinExistence type="predicted"/>
<feature type="compositionally biased region" description="Low complexity" evidence="1">
    <location>
        <begin position="24"/>
        <end position="36"/>
    </location>
</feature>
<evidence type="ECO:0000313" key="3">
    <source>
        <dbReference type="EMBL" id="EQC40794.1"/>
    </source>
</evidence>
<feature type="domain" description="B30.2/SPRY" evidence="2">
    <location>
        <begin position="165"/>
        <end position="354"/>
    </location>
</feature>
<dbReference type="AlphaFoldDB" id="T0QRM7"/>
<gene>
    <name evidence="3" type="ORF">SDRG_01864</name>
</gene>
<dbReference type="InterPro" id="IPR043136">
    <property type="entry name" value="B30.2/SPRY_sf"/>
</dbReference>
<dbReference type="Pfam" id="PF00622">
    <property type="entry name" value="SPRY"/>
    <property type="match status" value="1"/>
</dbReference>
<name>T0QRM7_SAPDV</name>
<dbReference type="OrthoDB" id="77405at2759"/>
<dbReference type="RefSeq" id="XP_008605638.1">
    <property type="nucleotide sequence ID" value="XM_008607416.1"/>
</dbReference>
<sequence length="362" mass="40242">MSHPPVIPRFAVSAHLQLPKEELPAIAPSSSAAPSPKAELSTITTPVVADASAPDDDDDTLEMLKALRQDYATSKLHIRAQKKKLADLQRSQQLALEAMTTHFAMVTRQLDAQRDELDKQYSRISQRQTALDALVSRRQPVSTKRASPAPVVPKRKLCQHKRVKTEDATLVLPVHESPHVAHTDVAWDLGRCGPLSMIRNHRRTVTMTEAGWNVVIGASVARRFSVLVTLPKNKYHNTVAIGLTHEPDFWQDPIDNTAPVFFFNHTGWYLNVRRGSLCSRDHDDAPFAAKLKSGDVVTCIWDADAGSIRFLRNELDLGVAFEGVFGSYDWQLYPALISYDKNVEVTLLYPTHDGTTSLPSAL</sequence>
<organism evidence="3 4">
    <name type="scientific">Saprolegnia diclina (strain VS20)</name>
    <dbReference type="NCBI Taxonomy" id="1156394"/>
    <lineage>
        <taxon>Eukaryota</taxon>
        <taxon>Sar</taxon>
        <taxon>Stramenopiles</taxon>
        <taxon>Oomycota</taxon>
        <taxon>Saprolegniomycetes</taxon>
        <taxon>Saprolegniales</taxon>
        <taxon>Saprolegniaceae</taxon>
        <taxon>Saprolegnia</taxon>
    </lineage>
</organism>
<evidence type="ECO:0000259" key="2">
    <source>
        <dbReference type="PROSITE" id="PS50188"/>
    </source>
</evidence>
<dbReference type="GeneID" id="19942591"/>
<feature type="region of interest" description="Disordered" evidence="1">
    <location>
        <begin position="23"/>
        <end position="56"/>
    </location>
</feature>
<evidence type="ECO:0000256" key="1">
    <source>
        <dbReference type="SAM" id="MobiDB-lite"/>
    </source>
</evidence>
<accession>T0QRM7</accession>
<keyword evidence="4" id="KW-1185">Reference proteome</keyword>
<dbReference type="SUPFAM" id="SSF49899">
    <property type="entry name" value="Concanavalin A-like lectins/glucanases"/>
    <property type="match status" value="1"/>
</dbReference>
<dbReference type="VEuPathDB" id="FungiDB:SDRG_01864"/>
<dbReference type="InterPro" id="IPR003877">
    <property type="entry name" value="SPRY_dom"/>
</dbReference>